<feature type="transmembrane region" description="Helical" evidence="6">
    <location>
        <begin position="158"/>
        <end position="181"/>
    </location>
</feature>
<evidence type="ECO:0000313" key="8">
    <source>
        <dbReference type="EMBL" id="MCB5364213.1"/>
    </source>
</evidence>
<feature type="transmembrane region" description="Helical" evidence="6">
    <location>
        <begin position="252"/>
        <end position="272"/>
    </location>
</feature>
<evidence type="ECO:0000256" key="1">
    <source>
        <dbReference type="ARBA" id="ARBA00004141"/>
    </source>
</evidence>
<feature type="domain" description="EamA" evidence="7">
    <location>
        <begin position="14"/>
        <end position="142"/>
    </location>
</feature>
<feature type="transmembrane region" description="Helical" evidence="6">
    <location>
        <begin position="39"/>
        <end position="59"/>
    </location>
</feature>
<keyword evidence="4 6" id="KW-1133">Transmembrane helix</keyword>
<feature type="transmembrane region" description="Helical" evidence="6">
    <location>
        <begin position="193"/>
        <end position="216"/>
    </location>
</feature>
<proteinExistence type="inferred from homology"/>
<dbReference type="InterPro" id="IPR037185">
    <property type="entry name" value="EmrE-like"/>
</dbReference>
<dbReference type="PANTHER" id="PTHR32322:SF2">
    <property type="entry name" value="EAMA DOMAIN-CONTAINING PROTEIN"/>
    <property type="match status" value="1"/>
</dbReference>
<feature type="transmembrane region" description="Helical" evidence="6">
    <location>
        <begin position="278"/>
        <end position="300"/>
    </location>
</feature>
<evidence type="ECO:0000256" key="2">
    <source>
        <dbReference type="ARBA" id="ARBA00007362"/>
    </source>
</evidence>
<dbReference type="InterPro" id="IPR000620">
    <property type="entry name" value="EamA_dom"/>
</dbReference>
<keyword evidence="3 6" id="KW-0812">Transmembrane</keyword>
<evidence type="ECO:0000256" key="6">
    <source>
        <dbReference type="SAM" id="Phobius"/>
    </source>
</evidence>
<dbReference type="SUPFAM" id="SSF103481">
    <property type="entry name" value="Multidrug resistance efflux transporter EmrE"/>
    <property type="match status" value="2"/>
</dbReference>
<feature type="transmembrane region" description="Helical" evidence="6">
    <location>
        <begin position="222"/>
        <end position="245"/>
    </location>
</feature>
<evidence type="ECO:0000256" key="4">
    <source>
        <dbReference type="ARBA" id="ARBA00022989"/>
    </source>
</evidence>
<accession>A0ABS8CDY7</accession>
<feature type="domain" description="EamA" evidence="7">
    <location>
        <begin position="160"/>
        <end position="295"/>
    </location>
</feature>
<comment type="caution">
    <text evidence="8">The sequence shown here is derived from an EMBL/GenBank/DDBJ whole genome shotgun (WGS) entry which is preliminary data.</text>
</comment>
<comment type="subcellular location">
    <subcellularLocation>
        <location evidence="1">Membrane</location>
        <topology evidence="1">Multi-pass membrane protein</topology>
    </subcellularLocation>
</comment>
<dbReference type="Gene3D" id="1.10.3730.20">
    <property type="match status" value="1"/>
</dbReference>
<dbReference type="InterPro" id="IPR050638">
    <property type="entry name" value="AA-Vitamin_Transporters"/>
</dbReference>
<dbReference type="Pfam" id="PF00892">
    <property type="entry name" value="EamA"/>
    <property type="match status" value="2"/>
</dbReference>
<keyword evidence="9" id="KW-1185">Reference proteome</keyword>
<protein>
    <submittedName>
        <fullName evidence="8">DMT family transporter</fullName>
    </submittedName>
</protein>
<feature type="transmembrane region" description="Helical" evidence="6">
    <location>
        <begin position="94"/>
        <end position="115"/>
    </location>
</feature>
<dbReference type="PANTHER" id="PTHR32322">
    <property type="entry name" value="INNER MEMBRANE TRANSPORTER"/>
    <property type="match status" value="1"/>
</dbReference>
<comment type="similarity">
    <text evidence="2">Belongs to the EamA transporter family.</text>
</comment>
<evidence type="ECO:0000313" key="9">
    <source>
        <dbReference type="Proteomes" id="UP000776983"/>
    </source>
</evidence>
<dbReference type="Proteomes" id="UP000776983">
    <property type="component" value="Unassembled WGS sequence"/>
</dbReference>
<evidence type="ECO:0000256" key="5">
    <source>
        <dbReference type="ARBA" id="ARBA00023136"/>
    </source>
</evidence>
<keyword evidence="5 6" id="KW-0472">Membrane</keyword>
<reference evidence="8 9" key="1">
    <citation type="submission" date="2020-07" db="EMBL/GenBank/DDBJ databases">
        <title>Pusillimonas sp. nov., isolated from poultry manure in Taiwan.</title>
        <authorList>
            <person name="Lin S.-Y."/>
            <person name="Tang Y.-S."/>
            <person name="Young C.-C."/>
        </authorList>
    </citation>
    <scope>NUCLEOTIDE SEQUENCE [LARGE SCALE GENOMIC DNA]</scope>
    <source>
        <strain evidence="8 9">CC-YST705</strain>
    </source>
</reference>
<feature type="transmembrane region" description="Helical" evidence="6">
    <location>
        <begin position="127"/>
        <end position="146"/>
    </location>
</feature>
<evidence type="ECO:0000256" key="3">
    <source>
        <dbReference type="ARBA" id="ARBA00022692"/>
    </source>
</evidence>
<evidence type="ECO:0000259" key="7">
    <source>
        <dbReference type="Pfam" id="PF00892"/>
    </source>
</evidence>
<dbReference type="EMBL" id="JACDXW010000005">
    <property type="protein sequence ID" value="MCB5364213.1"/>
    <property type="molecule type" value="Genomic_DNA"/>
</dbReference>
<gene>
    <name evidence="8" type="ORF">H0484_10690</name>
</gene>
<sequence length="305" mass="32675">MTTRKNVDGLAFGLMAVLCLSWAFQQIALKVAAVDVSPVLQICLRSAIAAALVVATMAWRREPLNLADGSWRPGIVVGVLFAAEFLFLGEALRFTTASHVAVLIYSAPIFAAIGLHWRLPEERLTRLQWVGIALAFTGIAVAILGAKPRGPTPAAPNMLLGDVLALIGGLLWGATTVVIRCTRLAKTSATKTLLYQLIAAIIILAIAAGALGQLSFRSTPLAWGSVLFQGIVMSFGTLLAWFWMLRIYQASSLGVFSFMTPLFGIVLGAWLLDDPMDPSFLLGSALVVVGITLVSSRGWFNRKHA</sequence>
<feature type="transmembrane region" description="Helical" evidence="6">
    <location>
        <begin position="71"/>
        <end position="88"/>
    </location>
</feature>
<name>A0ABS8CDY7_9BURK</name>
<organism evidence="8 9">
    <name type="scientific">Mesopusillimonas faecipullorum</name>
    <dbReference type="NCBI Taxonomy" id="2755040"/>
    <lineage>
        <taxon>Bacteria</taxon>
        <taxon>Pseudomonadati</taxon>
        <taxon>Pseudomonadota</taxon>
        <taxon>Betaproteobacteria</taxon>
        <taxon>Burkholderiales</taxon>
        <taxon>Alcaligenaceae</taxon>
        <taxon>Mesopusillimonas</taxon>
    </lineage>
</organism>